<evidence type="ECO:0000256" key="1">
    <source>
        <dbReference type="SAM" id="Phobius"/>
    </source>
</evidence>
<name>A0A0F9H105_9ZZZZ</name>
<comment type="caution">
    <text evidence="2">The sequence shown here is derived from an EMBL/GenBank/DDBJ whole genome shotgun (WGS) entry which is preliminary data.</text>
</comment>
<protein>
    <submittedName>
        <fullName evidence="2">Uncharacterized protein</fullName>
    </submittedName>
</protein>
<reference evidence="2" key="1">
    <citation type="journal article" date="2015" name="Nature">
        <title>Complex archaea that bridge the gap between prokaryotes and eukaryotes.</title>
        <authorList>
            <person name="Spang A."/>
            <person name="Saw J.H."/>
            <person name="Jorgensen S.L."/>
            <person name="Zaremba-Niedzwiedzka K."/>
            <person name="Martijn J."/>
            <person name="Lind A.E."/>
            <person name="van Eijk R."/>
            <person name="Schleper C."/>
            <person name="Guy L."/>
            <person name="Ettema T.J."/>
        </authorList>
    </citation>
    <scope>NUCLEOTIDE SEQUENCE</scope>
</reference>
<evidence type="ECO:0000313" key="2">
    <source>
        <dbReference type="EMBL" id="KKL96641.1"/>
    </source>
</evidence>
<dbReference type="AlphaFoldDB" id="A0A0F9H105"/>
<keyword evidence="1" id="KW-0472">Membrane</keyword>
<keyword evidence="1" id="KW-0812">Transmembrane</keyword>
<gene>
    <name evidence="2" type="ORF">LCGC14_1842390</name>
</gene>
<organism evidence="2">
    <name type="scientific">marine sediment metagenome</name>
    <dbReference type="NCBI Taxonomy" id="412755"/>
    <lineage>
        <taxon>unclassified sequences</taxon>
        <taxon>metagenomes</taxon>
        <taxon>ecological metagenomes</taxon>
    </lineage>
</organism>
<dbReference type="EMBL" id="LAZR01018376">
    <property type="protein sequence ID" value="KKL96641.1"/>
    <property type="molecule type" value="Genomic_DNA"/>
</dbReference>
<feature type="transmembrane region" description="Helical" evidence="1">
    <location>
        <begin position="76"/>
        <end position="96"/>
    </location>
</feature>
<accession>A0A0F9H105</accession>
<keyword evidence="1" id="KW-1133">Transmembrane helix</keyword>
<sequence length="97" mass="11515">MGFIFEWFLIGIVVLIVMSINNLLWINKGGEWYSKAVVSNRFWTWKGPIRNYSFPGKIKYFFGYRVLTVWTNWRDILSAIIGGFMIIKIMPFILAIW</sequence>
<proteinExistence type="predicted"/>
<feature type="transmembrane region" description="Helical" evidence="1">
    <location>
        <begin position="7"/>
        <end position="26"/>
    </location>
</feature>